<evidence type="ECO:0000313" key="2">
    <source>
        <dbReference type="EMBL" id="MDV6263413.1"/>
    </source>
</evidence>
<accession>A0ABU4BGS4</accession>
<feature type="domain" description="Glycosyltransferase 2-like" evidence="1">
    <location>
        <begin position="2"/>
        <end position="156"/>
    </location>
</feature>
<organism evidence="2 3">
    <name type="scientific">Rhodococcoides yunnanense</name>
    <dbReference type="NCBI Taxonomy" id="278209"/>
    <lineage>
        <taxon>Bacteria</taxon>
        <taxon>Bacillati</taxon>
        <taxon>Actinomycetota</taxon>
        <taxon>Actinomycetes</taxon>
        <taxon>Mycobacteriales</taxon>
        <taxon>Nocardiaceae</taxon>
        <taxon>Rhodococcoides</taxon>
    </lineage>
</organism>
<dbReference type="EC" id="2.4.-.-" evidence="2"/>
<dbReference type="EMBL" id="JAWLJX010000006">
    <property type="protein sequence ID" value="MDV6263413.1"/>
    <property type="molecule type" value="Genomic_DNA"/>
</dbReference>
<evidence type="ECO:0000259" key="1">
    <source>
        <dbReference type="Pfam" id="PF00535"/>
    </source>
</evidence>
<keyword evidence="3" id="KW-1185">Reference proteome</keyword>
<dbReference type="InterPro" id="IPR001173">
    <property type="entry name" value="Glyco_trans_2-like"/>
</dbReference>
<dbReference type="InterPro" id="IPR029044">
    <property type="entry name" value="Nucleotide-diphossugar_trans"/>
</dbReference>
<dbReference type="PANTHER" id="PTHR43685">
    <property type="entry name" value="GLYCOSYLTRANSFERASE"/>
    <property type="match status" value="1"/>
</dbReference>
<dbReference type="Pfam" id="PF00535">
    <property type="entry name" value="Glycos_transf_2"/>
    <property type="match status" value="1"/>
</dbReference>
<dbReference type="CDD" id="cd00761">
    <property type="entry name" value="Glyco_tranf_GTA_type"/>
    <property type="match status" value="1"/>
</dbReference>
<sequence length="284" mass="30873">MIMPAYNCADVIDAQLQALAAQDYAHSFSVVVSDNGSTDGLRAHVQNHRLASELNLTYVDASGSSGASYARNRGAESAAGEYLAFCDADDAVHPSWLSRLVEALESADLVGTALEIDTLNSDRTRPAIPFAAAEHQGKNPFRPFVIGASMACRASMYRVLGGMREDVRASEDLEFSWRAQGEGFRLAFVAEPLVAYRLRTGLRSHFKQAAALGYGSAHVCGLYRAHGCPPFRIRHSMLALLTMTVRNPLVPDVMGGIPADLWTREVAGQLAVLRGGIRHRSLRW</sequence>
<dbReference type="Proteomes" id="UP001185755">
    <property type="component" value="Unassembled WGS sequence"/>
</dbReference>
<reference evidence="2 3" key="1">
    <citation type="submission" date="2023-10" db="EMBL/GenBank/DDBJ databases">
        <title>Development of a sustainable strategy for remediation of hydrocarbon-contaminated territories based on the waste exchange concept.</title>
        <authorList>
            <person name="Krivoruchko A."/>
        </authorList>
    </citation>
    <scope>NUCLEOTIDE SEQUENCE [LARGE SCALE GENOMIC DNA]</scope>
    <source>
        <strain evidence="2 3">IEGM 1323</strain>
    </source>
</reference>
<dbReference type="Gene3D" id="3.90.550.10">
    <property type="entry name" value="Spore Coat Polysaccharide Biosynthesis Protein SpsA, Chain A"/>
    <property type="match status" value="1"/>
</dbReference>
<keyword evidence="2" id="KW-0328">Glycosyltransferase</keyword>
<gene>
    <name evidence="2" type="ORF">R3P96_18920</name>
</gene>
<name>A0ABU4BGS4_9NOCA</name>
<proteinExistence type="predicted"/>
<protein>
    <submittedName>
        <fullName evidence="2">Glycosyltransferase family A protein</fullName>
        <ecNumber evidence="2">2.4.-.-</ecNumber>
    </submittedName>
</protein>
<dbReference type="RefSeq" id="WP_317565577.1">
    <property type="nucleotide sequence ID" value="NZ_JAWLJX010000006.1"/>
</dbReference>
<keyword evidence="2" id="KW-0808">Transferase</keyword>
<evidence type="ECO:0000313" key="3">
    <source>
        <dbReference type="Proteomes" id="UP001185755"/>
    </source>
</evidence>
<comment type="caution">
    <text evidence="2">The sequence shown here is derived from an EMBL/GenBank/DDBJ whole genome shotgun (WGS) entry which is preliminary data.</text>
</comment>
<dbReference type="PANTHER" id="PTHR43685:SF12">
    <property type="entry name" value="GLYCOSYL TRANSFERASE FAMILY 2"/>
    <property type="match status" value="1"/>
</dbReference>
<dbReference type="GO" id="GO:0016757">
    <property type="term" value="F:glycosyltransferase activity"/>
    <property type="evidence" value="ECO:0007669"/>
    <property type="project" value="UniProtKB-KW"/>
</dbReference>
<dbReference type="SUPFAM" id="SSF53448">
    <property type="entry name" value="Nucleotide-diphospho-sugar transferases"/>
    <property type="match status" value="1"/>
</dbReference>
<dbReference type="InterPro" id="IPR050834">
    <property type="entry name" value="Glycosyltransf_2"/>
</dbReference>